<name>A0ACC2XTF6_9TREE</name>
<dbReference type="Proteomes" id="UP001234202">
    <property type="component" value="Unassembled WGS sequence"/>
</dbReference>
<protein>
    <submittedName>
        <fullName evidence="1">Uncharacterized protein</fullName>
    </submittedName>
</protein>
<accession>A0ACC2XTF6</accession>
<dbReference type="EMBL" id="JASBWV010000003">
    <property type="protein sequence ID" value="KAJ9126921.1"/>
    <property type="molecule type" value="Genomic_DNA"/>
</dbReference>
<organism evidence="1 2">
    <name type="scientific">Naganishia onofrii</name>
    <dbReference type="NCBI Taxonomy" id="1851511"/>
    <lineage>
        <taxon>Eukaryota</taxon>
        <taxon>Fungi</taxon>
        <taxon>Dikarya</taxon>
        <taxon>Basidiomycota</taxon>
        <taxon>Agaricomycotina</taxon>
        <taxon>Tremellomycetes</taxon>
        <taxon>Filobasidiales</taxon>
        <taxon>Filobasidiaceae</taxon>
        <taxon>Naganishia</taxon>
    </lineage>
</organism>
<proteinExistence type="predicted"/>
<evidence type="ECO:0000313" key="2">
    <source>
        <dbReference type="Proteomes" id="UP001234202"/>
    </source>
</evidence>
<reference evidence="1" key="1">
    <citation type="submission" date="2023-04" db="EMBL/GenBank/DDBJ databases">
        <title>Draft Genome sequencing of Naganishia species isolated from polar environments using Oxford Nanopore Technology.</title>
        <authorList>
            <person name="Leo P."/>
            <person name="Venkateswaran K."/>
        </authorList>
    </citation>
    <scope>NUCLEOTIDE SEQUENCE</scope>
    <source>
        <strain evidence="1">DBVPG 5303</strain>
    </source>
</reference>
<evidence type="ECO:0000313" key="1">
    <source>
        <dbReference type="EMBL" id="KAJ9126921.1"/>
    </source>
</evidence>
<gene>
    <name evidence="1" type="ORF">QFC24_001152</name>
</gene>
<sequence length="497" mass="54715">MKSSSINFDEEKASDLHLEHHVDAVEDEDRPLSVDHDAALTRKLLWKLDLRILPMMAILFLFSFLDRTNIGNAKILGLTDDLKLSGPKYANCLAIFFAFYIASEVPSNLVLKKVSPRIWLAFLTTIWGVIAMCMGFVHSYTGLMVVRAFLGAAEGGLLPGIVLYLSMCYKRSEMALRLGLIYSSASLSGAFGGLLATGLNRLGGKGHLPGSQQSIHGWRWIFIVEGLMTAAVGILAYVVLPSSLDRASFLSEEERLLVTDRLRRDKPAGTADADAFSWRQVNRAIFSIQTWLSASAYFCILTALYSFGLFVPTIIKGLGYTAISAQLFSVPPYAVAAFLTVIAAFVSDRYKIRGPVMLCFLPLSIIGYAIIRTTTQNHIKYGALFLMASGLYPSVPPVLVWLSNNSGPHYKRATAVGLQLAIANCGGFPATFIYPAHQSPAYIEGHTIVLGLLCASWILVALNCAYCHYQNKQKESGKMEQYRGMGDDRDPDFKYII</sequence>
<keyword evidence="2" id="KW-1185">Reference proteome</keyword>
<comment type="caution">
    <text evidence="1">The sequence shown here is derived from an EMBL/GenBank/DDBJ whole genome shotgun (WGS) entry which is preliminary data.</text>
</comment>